<proteinExistence type="predicted"/>
<gene>
    <name evidence="2" type="ORF">B0T10DRAFT_52663</name>
</gene>
<feature type="signal peptide" evidence="1">
    <location>
        <begin position="1"/>
        <end position="23"/>
    </location>
</feature>
<dbReference type="Proteomes" id="UP000777438">
    <property type="component" value="Unassembled WGS sequence"/>
</dbReference>
<protein>
    <submittedName>
        <fullName evidence="2">Uncharacterized protein</fullName>
    </submittedName>
</protein>
<sequence length="132" mass="14256">MKLSFSRAATTLAAVLAASPIMGIYLDIAPKANNTGIDGPHCTCYSGDGLPDLPCTKFCCGKSRGNLTDDGGSCYNFGSDGRFDHCVSVTEWRLMLRMTVCQDSPTATLKVIRAEFYDGLSPTPKNYPKYPD</sequence>
<organism evidence="2 3">
    <name type="scientific">Thelonectria olida</name>
    <dbReference type="NCBI Taxonomy" id="1576542"/>
    <lineage>
        <taxon>Eukaryota</taxon>
        <taxon>Fungi</taxon>
        <taxon>Dikarya</taxon>
        <taxon>Ascomycota</taxon>
        <taxon>Pezizomycotina</taxon>
        <taxon>Sordariomycetes</taxon>
        <taxon>Hypocreomycetidae</taxon>
        <taxon>Hypocreales</taxon>
        <taxon>Nectriaceae</taxon>
        <taxon>Thelonectria</taxon>
    </lineage>
</organism>
<accession>A0A9P8W7I5</accession>
<keyword evidence="1" id="KW-0732">Signal</keyword>
<dbReference type="AlphaFoldDB" id="A0A9P8W7I5"/>
<name>A0A9P8W7I5_9HYPO</name>
<evidence type="ECO:0000256" key="1">
    <source>
        <dbReference type="SAM" id="SignalP"/>
    </source>
</evidence>
<reference evidence="2 3" key="1">
    <citation type="journal article" date="2021" name="Nat. Commun.">
        <title>Genetic determinants of endophytism in the Arabidopsis root mycobiome.</title>
        <authorList>
            <person name="Mesny F."/>
            <person name="Miyauchi S."/>
            <person name="Thiergart T."/>
            <person name="Pickel B."/>
            <person name="Atanasova L."/>
            <person name="Karlsson M."/>
            <person name="Huettel B."/>
            <person name="Barry K.W."/>
            <person name="Haridas S."/>
            <person name="Chen C."/>
            <person name="Bauer D."/>
            <person name="Andreopoulos W."/>
            <person name="Pangilinan J."/>
            <person name="LaButti K."/>
            <person name="Riley R."/>
            <person name="Lipzen A."/>
            <person name="Clum A."/>
            <person name="Drula E."/>
            <person name="Henrissat B."/>
            <person name="Kohler A."/>
            <person name="Grigoriev I.V."/>
            <person name="Martin F.M."/>
            <person name="Hacquard S."/>
        </authorList>
    </citation>
    <scope>NUCLEOTIDE SEQUENCE [LARGE SCALE GENOMIC DNA]</scope>
    <source>
        <strain evidence="2 3">MPI-CAGE-CH-0241</strain>
    </source>
</reference>
<keyword evidence="3" id="KW-1185">Reference proteome</keyword>
<evidence type="ECO:0000313" key="3">
    <source>
        <dbReference type="Proteomes" id="UP000777438"/>
    </source>
</evidence>
<evidence type="ECO:0000313" key="2">
    <source>
        <dbReference type="EMBL" id="KAH6889460.1"/>
    </source>
</evidence>
<comment type="caution">
    <text evidence="2">The sequence shown here is derived from an EMBL/GenBank/DDBJ whole genome shotgun (WGS) entry which is preliminary data.</text>
</comment>
<feature type="chain" id="PRO_5040138236" evidence="1">
    <location>
        <begin position="24"/>
        <end position="132"/>
    </location>
</feature>
<dbReference type="EMBL" id="JAGPYM010000011">
    <property type="protein sequence ID" value="KAH6889460.1"/>
    <property type="molecule type" value="Genomic_DNA"/>
</dbReference>